<sequence>MHEHTLTLSVSLTPCASSRCDRGRAGDVARRARVCLPACHCCWPQSASTVALRRVDSRVRQRSRSPRDSRLELRFARLIDTASRRPALRASTTTHTSAIGTTSCCCCCRCFQAPSTLFNISKPRIDPLSVRARRATATC</sequence>
<dbReference type="Proteomes" id="UP001627154">
    <property type="component" value="Unassembled WGS sequence"/>
</dbReference>
<name>A0ABD2WNR8_9HYME</name>
<evidence type="ECO:0000313" key="1">
    <source>
        <dbReference type="EMBL" id="KAL3394748.1"/>
    </source>
</evidence>
<proteinExistence type="predicted"/>
<protein>
    <recommendedName>
        <fullName evidence="3">Secreted protein</fullName>
    </recommendedName>
</protein>
<evidence type="ECO:0008006" key="3">
    <source>
        <dbReference type="Google" id="ProtNLM"/>
    </source>
</evidence>
<dbReference type="AlphaFoldDB" id="A0ABD2WNR8"/>
<reference evidence="1 2" key="1">
    <citation type="journal article" date="2024" name="bioRxiv">
        <title>A reference genome for Trichogramma kaykai: A tiny desert-dwelling parasitoid wasp with competing sex-ratio distorters.</title>
        <authorList>
            <person name="Culotta J."/>
            <person name="Lindsey A.R."/>
        </authorList>
    </citation>
    <scope>NUCLEOTIDE SEQUENCE [LARGE SCALE GENOMIC DNA]</scope>
    <source>
        <strain evidence="1 2">KSX58</strain>
    </source>
</reference>
<dbReference type="EMBL" id="JBJJXI010000088">
    <property type="protein sequence ID" value="KAL3394748.1"/>
    <property type="molecule type" value="Genomic_DNA"/>
</dbReference>
<organism evidence="1 2">
    <name type="scientific">Trichogramma kaykai</name>
    <dbReference type="NCBI Taxonomy" id="54128"/>
    <lineage>
        <taxon>Eukaryota</taxon>
        <taxon>Metazoa</taxon>
        <taxon>Ecdysozoa</taxon>
        <taxon>Arthropoda</taxon>
        <taxon>Hexapoda</taxon>
        <taxon>Insecta</taxon>
        <taxon>Pterygota</taxon>
        <taxon>Neoptera</taxon>
        <taxon>Endopterygota</taxon>
        <taxon>Hymenoptera</taxon>
        <taxon>Apocrita</taxon>
        <taxon>Proctotrupomorpha</taxon>
        <taxon>Chalcidoidea</taxon>
        <taxon>Trichogrammatidae</taxon>
        <taxon>Trichogramma</taxon>
    </lineage>
</organism>
<keyword evidence="2" id="KW-1185">Reference proteome</keyword>
<evidence type="ECO:0000313" key="2">
    <source>
        <dbReference type="Proteomes" id="UP001627154"/>
    </source>
</evidence>
<accession>A0ABD2WNR8</accession>
<comment type="caution">
    <text evidence="1">The sequence shown here is derived from an EMBL/GenBank/DDBJ whole genome shotgun (WGS) entry which is preliminary data.</text>
</comment>
<gene>
    <name evidence="1" type="ORF">TKK_011034</name>
</gene>